<evidence type="ECO:0000313" key="2">
    <source>
        <dbReference type="EMBL" id="WTZ10677.1"/>
    </source>
</evidence>
<organism evidence="2">
    <name type="scientific">Streptomyces sp. NBC_01393</name>
    <dbReference type="NCBI Taxonomy" id="2903851"/>
    <lineage>
        <taxon>Bacteria</taxon>
        <taxon>Bacillati</taxon>
        <taxon>Actinomycetota</taxon>
        <taxon>Actinomycetes</taxon>
        <taxon>Kitasatosporales</taxon>
        <taxon>Streptomycetaceae</taxon>
        <taxon>Streptomyces</taxon>
    </lineage>
</organism>
<dbReference type="AlphaFoldDB" id="A0AAU3I2G6"/>
<dbReference type="EMBL" id="CP109546">
    <property type="protein sequence ID" value="WTZ10677.1"/>
    <property type="molecule type" value="Genomic_DNA"/>
</dbReference>
<keyword evidence="1" id="KW-0472">Membrane</keyword>
<keyword evidence="1" id="KW-1133">Transmembrane helix</keyword>
<feature type="transmembrane region" description="Helical" evidence="1">
    <location>
        <begin position="89"/>
        <end position="110"/>
    </location>
</feature>
<sequence>MGPDTRAGTRAAPDEVASFLARLTGLLLRSSGEGAVLIERTVRHAARALGADDSVLPVPDGAALTVGTRGMRGLTTLAGGYVIEGFRDLLKLVTIVTAIAVGLVLGAVLAQPAVTSPSAEGG</sequence>
<accession>A0AAU3I2G6</accession>
<proteinExistence type="predicted"/>
<name>A0AAU3I2G6_9ACTN</name>
<evidence type="ECO:0000256" key="1">
    <source>
        <dbReference type="SAM" id="Phobius"/>
    </source>
</evidence>
<protein>
    <submittedName>
        <fullName evidence="2">Uncharacterized protein</fullName>
    </submittedName>
</protein>
<gene>
    <name evidence="2" type="ORF">OG699_23455</name>
</gene>
<keyword evidence="1" id="KW-0812">Transmembrane</keyword>
<reference evidence="2" key="1">
    <citation type="submission" date="2022-10" db="EMBL/GenBank/DDBJ databases">
        <title>The complete genomes of actinobacterial strains from the NBC collection.</title>
        <authorList>
            <person name="Joergensen T.S."/>
            <person name="Alvarez Arevalo M."/>
            <person name="Sterndorff E.B."/>
            <person name="Faurdal D."/>
            <person name="Vuksanovic O."/>
            <person name="Mourched A.-S."/>
            <person name="Charusanti P."/>
            <person name="Shaw S."/>
            <person name="Blin K."/>
            <person name="Weber T."/>
        </authorList>
    </citation>
    <scope>NUCLEOTIDE SEQUENCE</scope>
    <source>
        <strain evidence="2">NBC_01393</strain>
    </source>
</reference>